<accession>A0A9K3DBK1</accession>
<keyword evidence="3" id="KW-1185">Reference proteome</keyword>
<proteinExistence type="predicted"/>
<comment type="caution">
    <text evidence="2">The sequence shown here is derived from an EMBL/GenBank/DDBJ whole genome shotgun (WGS) entry which is preliminary data.</text>
</comment>
<evidence type="ECO:0000313" key="2">
    <source>
        <dbReference type="EMBL" id="GIQ91746.1"/>
    </source>
</evidence>
<dbReference type="EMBL" id="BDIP01008260">
    <property type="protein sequence ID" value="GIQ91746.1"/>
    <property type="molecule type" value="Genomic_DNA"/>
</dbReference>
<gene>
    <name evidence="2" type="ORF">KIPB_015130</name>
</gene>
<name>A0A9K3DBK1_9EUKA</name>
<feature type="domain" description="ATPase of the ABC class N-terminal" evidence="1">
    <location>
        <begin position="6"/>
        <end position="70"/>
    </location>
</feature>
<dbReference type="InterPro" id="IPR046833">
    <property type="entry name" value="ABC_N"/>
</dbReference>
<protein>
    <submittedName>
        <fullName evidence="2">ABC transporter, ATPase, putative</fullName>
    </submittedName>
</protein>
<feature type="non-terminal residue" evidence="2">
    <location>
        <position position="1"/>
    </location>
</feature>
<organism evidence="2 3">
    <name type="scientific">Kipferlia bialata</name>
    <dbReference type="NCBI Taxonomy" id="797122"/>
    <lineage>
        <taxon>Eukaryota</taxon>
        <taxon>Metamonada</taxon>
        <taxon>Carpediemonas-like organisms</taxon>
        <taxon>Kipferlia</taxon>
    </lineage>
</organism>
<dbReference type="Proteomes" id="UP000265618">
    <property type="component" value="Unassembled WGS sequence"/>
</dbReference>
<feature type="non-terminal residue" evidence="2">
    <location>
        <position position="72"/>
    </location>
</feature>
<dbReference type="AlphaFoldDB" id="A0A9K3DBK1"/>
<sequence length="72" mass="7797">VADSAQLAQWLRNCDGRSYGALKDLTGVTVPFHMAGGAPFDLHFHYIQGDPYASPSLLEARLPPQTVGIPME</sequence>
<dbReference type="Pfam" id="PF20446">
    <property type="entry name" value="ABC_N"/>
    <property type="match status" value="1"/>
</dbReference>
<reference evidence="2 3" key="1">
    <citation type="journal article" date="2018" name="PLoS ONE">
        <title>The draft genome of Kipferlia bialata reveals reductive genome evolution in fornicate parasites.</title>
        <authorList>
            <person name="Tanifuji G."/>
            <person name="Takabayashi S."/>
            <person name="Kume K."/>
            <person name="Takagi M."/>
            <person name="Nakayama T."/>
            <person name="Kamikawa R."/>
            <person name="Inagaki Y."/>
            <person name="Hashimoto T."/>
        </authorList>
    </citation>
    <scope>NUCLEOTIDE SEQUENCE [LARGE SCALE GENOMIC DNA]</scope>
    <source>
        <strain evidence="2">NY0173</strain>
    </source>
</reference>
<evidence type="ECO:0000259" key="1">
    <source>
        <dbReference type="Pfam" id="PF20446"/>
    </source>
</evidence>
<evidence type="ECO:0000313" key="3">
    <source>
        <dbReference type="Proteomes" id="UP000265618"/>
    </source>
</evidence>